<dbReference type="AlphaFoldDB" id="A0A2S9WSB4"/>
<dbReference type="Proteomes" id="UP000239532">
    <property type="component" value="Unassembled WGS sequence"/>
</dbReference>
<protein>
    <submittedName>
        <fullName evidence="1">Uncharacterized protein</fullName>
    </submittedName>
</protein>
<gene>
    <name evidence="1" type="ORF">BST86_04355</name>
</gene>
<sequence length="126" mass="14846">MTKAHFVFEYDGKISGLFENDYISEQTLSKIKQTHVSTIDYLKKVMSASDLNLFKKDNPITMDYYSLYDVFPEQINSQQVNQRIGFKLKSKPIEIIDLKNQNITFLNHEKNIVNIEIPNNYKLYKD</sequence>
<organism evidence="1 2">
    <name type="scientific">Nonlabens agnitus</name>
    <dbReference type="NCBI Taxonomy" id="870484"/>
    <lineage>
        <taxon>Bacteria</taxon>
        <taxon>Pseudomonadati</taxon>
        <taxon>Bacteroidota</taxon>
        <taxon>Flavobacteriia</taxon>
        <taxon>Flavobacteriales</taxon>
        <taxon>Flavobacteriaceae</taxon>
        <taxon>Nonlabens</taxon>
    </lineage>
</organism>
<name>A0A2S9WSB4_9FLAO</name>
<keyword evidence="2" id="KW-1185">Reference proteome</keyword>
<dbReference type="OrthoDB" id="9925658at2"/>
<accession>A0A2S9WSB4</accession>
<evidence type="ECO:0000313" key="1">
    <source>
        <dbReference type="EMBL" id="PRP66375.1"/>
    </source>
</evidence>
<comment type="caution">
    <text evidence="1">The sequence shown here is derived from an EMBL/GenBank/DDBJ whole genome shotgun (WGS) entry which is preliminary data.</text>
</comment>
<dbReference type="EMBL" id="MQUC01000003">
    <property type="protein sequence ID" value="PRP66375.1"/>
    <property type="molecule type" value="Genomic_DNA"/>
</dbReference>
<proteinExistence type="predicted"/>
<reference evidence="1 2" key="1">
    <citation type="submission" date="2016-11" db="EMBL/GenBank/DDBJ databases">
        <title>Trade-off between light-utilization and light-protection in marine flavobacteria.</title>
        <authorList>
            <person name="Kumagai Y."/>
        </authorList>
    </citation>
    <scope>NUCLEOTIDE SEQUENCE [LARGE SCALE GENOMIC DNA]</scope>
    <source>
        <strain evidence="1 2">JCM 17109</strain>
    </source>
</reference>
<dbReference type="RefSeq" id="WP_105982213.1">
    <property type="nucleotide sequence ID" value="NZ_MQUC01000003.1"/>
</dbReference>
<evidence type="ECO:0000313" key="2">
    <source>
        <dbReference type="Proteomes" id="UP000239532"/>
    </source>
</evidence>